<feature type="compositionally biased region" description="Basic and acidic residues" evidence="1">
    <location>
        <begin position="78"/>
        <end position="89"/>
    </location>
</feature>
<dbReference type="Proteomes" id="UP000298787">
    <property type="component" value="Chromosome 1"/>
</dbReference>
<keyword evidence="2" id="KW-0548">Nucleotidyltransferase</keyword>
<feature type="region of interest" description="Disordered" evidence="1">
    <location>
        <begin position="1125"/>
        <end position="1207"/>
    </location>
</feature>
<organism evidence="2 3">
    <name type="scientific">Collichthys lucidus</name>
    <name type="common">Big head croaker</name>
    <name type="synonym">Sciaena lucida</name>
    <dbReference type="NCBI Taxonomy" id="240159"/>
    <lineage>
        <taxon>Eukaryota</taxon>
        <taxon>Metazoa</taxon>
        <taxon>Chordata</taxon>
        <taxon>Craniata</taxon>
        <taxon>Vertebrata</taxon>
        <taxon>Euteleostomi</taxon>
        <taxon>Actinopterygii</taxon>
        <taxon>Neopterygii</taxon>
        <taxon>Teleostei</taxon>
        <taxon>Neoteleostei</taxon>
        <taxon>Acanthomorphata</taxon>
        <taxon>Eupercaria</taxon>
        <taxon>Sciaenidae</taxon>
        <taxon>Collichthys</taxon>
    </lineage>
</organism>
<gene>
    <name evidence="2" type="ORF">D9C73_000080</name>
</gene>
<keyword evidence="2" id="KW-0808">Transferase</keyword>
<feature type="compositionally biased region" description="Polar residues" evidence="1">
    <location>
        <begin position="1160"/>
        <end position="1170"/>
    </location>
</feature>
<feature type="region of interest" description="Disordered" evidence="1">
    <location>
        <begin position="1704"/>
        <end position="1741"/>
    </location>
</feature>
<keyword evidence="2" id="KW-0695">RNA-directed DNA polymerase</keyword>
<feature type="compositionally biased region" description="Polar residues" evidence="1">
    <location>
        <begin position="1280"/>
        <end position="1300"/>
    </location>
</feature>
<proteinExistence type="predicted"/>
<evidence type="ECO:0000256" key="1">
    <source>
        <dbReference type="SAM" id="MobiDB-lite"/>
    </source>
</evidence>
<protein>
    <submittedName>
        <fullName evidence="2">RNA-directed DNA polymerase from mobile element jockey</fullName>
    </submittedName>
</protein>
<feature type="region of interest" description="Disordered" evidence="1">
    <location>
        <begin position="227"/>
        <end position="263"/>
    </location>
</feature>
<feature type="region of interest" description="Disordered" evidence="1">
    <location>
        <begin position="1268"/>
        <end position="1306"/>
    </location>
</feature>
<keyword evidence="3" id="KW-1185">Reference proteome</keyword>
<feature type="compositionally biased region" description="Polar residues" evidence="1">
    <location>
        <begin position="239"/>
        <end position="259"/>
    </location>
</feature>
<feature type="compositionally biased region" description="Low complexity" evidence="1">
    <location>
        <begin position="102"/>
        <end position="121"/>
    </location>
</feature>
<evidence type="ECO:0000313" key="3">
    <source>
        <dbReference type="Proteomes" id="UP000298787"/>
    </source>
</evidence>
<feature type="region of interest" description="Disordered" evidence="1">
    <location>
        <begin position="613"/>
        <end position="637"/>
    </location>
</feature>
<name>A0A4U5TWJ9_COLLU</name>
<accession>A0A4U5TWJ9</accession>
<feature type="compositionally biased region" description="Polar residues" evidence="1">
    <location>
        <begin position="617"/>
        <end position="637"/>
    </location>
</feature>
<feature type="compositionally biased region" description="Basic and acidic residues" evidence="1">
    <location>
        <begin position="15"/>
        <end position="24"/>
    </location>
</feature>
<dbReference type="GO" id="GO:0003964">
    <property type="term" value="F:RNA-directed DNA polymerase activity"/>
    <property type="evidence" value="ECO:0007669"/>
    <property type="project" value="UniProtKB-KW"/>
</dbReference>
<feature type="region of interest" description="Disordered" evidence="1">
    <location>
        <begin position="1450"/>
        <end position="1515"/>
    </location>
</feature>
<sequence length="1741" mass="193988">MPYFQDGWTEVRFKRDQRRNRGWDRGGGMDQGKDRAPPVSFGTRVLLPPPNQPVRSSRYLGPQSRSYAAVVVAKEGAPHREAVALHDPSEQAQELQPTRDAPQQQTVRPEEQPQVPQQAPTSRIVTSGDEQSRDAGSSFLLARNDPPLEQRQPRRMGSRNNCVARDDQVIMEVEEVEKITPDSSQTPAGGSGQSLLDMDLIDMFTVLSPLQDSTSPRRGFLGSQQVTAEVHQRGGDLSDSLQEDTSPQQTSIPGPQNGQDNRDEEAVNVLQEDDAKKEELYDLLYEKLTERGWIGEPAPTDGVELGDLAGVPSTIPTSQSQTGRNAEELRLTLCIKELEADNRGPIPTRDVFPFRKGGQPIPFSPRTHIPILKRRSTDPILTPDTCSHSEKAVSRSHSYPGHIPILKRRSADPILTQGGPWTSNIVRHRKDAALRGLPVFLWGEPRDLFKQCLIVSLMEGEYMKLKPLMGRWMFFKATGGSGQRKLSIIPIDSEGYSGRQLRMASNNGKNVLFLVPLQEELETAPLPFSSPEFSKMPKVACNNCLEIIPLQMLALHSESCQTAKEQTDKIIDVNDDEGDDDADVDCTVEKGVKGTMVLKVSLVRSFNIEEDMDPNLPGSSSSNSTLPLPGPSTQTTEVWKTAAPSEAVRLFMEDLRRGGDHQPPLRLTLNAGDTDEEWDGTLDSFYKQRRETCQWAADFRCSILGNAGVTAIFEGQREHLVPNLCTTILESDLFAMAGRMVGHSSIHGGPSLSGLSPAVLDALTRGTKDIATSKLCLEDCPEIEVRDTISLVLGRANAKIKQFRKGIKETGIWPLLTARPDVLPLLFPCETDVELTPQMVLKCIIWPEASIDSDDSEDEMSTTNINLISGFFRAFVKEAAKRDGDERSLLSLVAVPCPVRRSCILSCSLFLLLVLFLVILSSHVRFALSPPHRRPPPPPPPPPRSLSEGRWGKPGPSRDRKTSCVGEVVRGDQSPLTLFLLLFLLRTHLSFFAPRSVCIFCEERFFMTTGRLILFLLLSCHVRFALSPPHRRPPRSVSEVRWGKPGIITAQSSTCHAWTLEENLNFSGSVAEWSKAADEEEEEEVFCMDPLCWVDDFQDAQNKERVMPYFQDGWTEVRFKRDQRRNRGWDRGGGMDQGKDRAPPVSFGTRVLLPPPNQPAPTSRIVTSGDEQSRDAGSSFLLARNDPPLEQRQPRRMGRRNNCVARDDQVIMEVEEVEKITPDSSQTPAGGSGQSLLDMDLIDMFTVLSPLQDSTSPRRGFLGSQQVTAEVHQRGGDLSDSLQEDTSPQQTSIPGPQNGQDNREEEAVNVLQEDESPNIKLAAKKLQECITEIEEWANMWRVKLNPDKTQCLLFTRHPRKKDLTNLSLKLYDKTLLVTPTAKFLGVTFQQNMQWTAHIAEVEKEARRRLNHLKVLCRKKGGANPETALKVYQSYIRPLFEYAAPAWTKTTKTHSPKTIKTDQPDLSPIPPTRTKTTKTHSPLLPTPPLLRTPQKQKITTQAQIHQPPGQQDNTSDLQSISLTTHSNSNVSILITDTISPFCSTPAGDADSGAGMTLQQARVHHKEEGKFKPTYHLSRPSRKLQDWTFRGRKPVLVLGDSNINRIPPHHNPQIQLDSYPGANLYHFLKICEKTAPHPTTKIVIFSIGINNRDQDAKLTFCKQLRALYKQATGGTWLRASSAPPRDDRPSSFARFRTRILREQEQIHLAKPLPGLNSHSAGEPPGDSVPTVLHSPRPDLSVDP</sequence>
<feature type="region of interest" description="Disordered" evidence="1">
    <location>
        <begin position="78"/>
        <end position="161"/>
    </location>
</feature>
<reference evidence="2 3" key="1">
    <citation type="submission" date="2019-01" db="EMBL/GenBank/DDBJ databases">
        <title>Genome Assembly of Collichthys lucidus.</title>
        <authorList>
            <person name="Cai M."/>
            <person name="Xiao S."/>
        </authorList>
    </citation>
    <scope>NUCLEOTIDE SEQUENCE [LARGE SCALE GENOMIC DNA]</scope>
    <source>
        <strain evidence="2">JT15FE1705JMU</strain>
        <tissue evidence="2">Muscle</tissue>
    </source>
</reference>
<dbReference type="PANTHER" id="PTHR33332">
    <property type="entry name" value="REVERSE TRANSCRIPTASE DOMAIN-CONTAINING PROTEIN"/>
    <property type="match status" value="1"/>
</dbReference>
<evidence type="ECO:0000313" key="2">
    <source>
        <dbReference type="EMBL" id="TKS66024.1"/>
    </source>
</evidence>
<feature type="region of interest" description="Disordered" evidence="1">
    <location>
        <begin position="929"/>
        <end position="964"/>
    </location>
</feature>
<dbReference type="EMBL" id="CM014078">
    <property type="protein sequence ID" value="TKS66024.1"/>
    <property type="molecule type" value="Genomic_DNA"/>
</dbReference>
<feature type="compositionally biased region" description="Polar residues" evidence="1">
    <location>
        <begin position="1494"/>
        <end position="1515"/>
    </location>
</feature>
<feature type="region of interest" description="Disordered" evidence="1">
    <location>
        <begin position="15"/>
        <end position="66"/>
    </location>
</feature>